<keyword evidence="2" id="KW-0732">Signal</keyword>
<protein>
    <submittedName>
        <fullName evidence="5">Peptide/nickel transport system permease protein/peptide/nickel transport system substrate-binding protein</fullName>
    </submittedName>
</protein>
<dbReference type="SUPFAM" id="SSF53850">
    <property type="entry name" value="Periplasmic binding protein-like II"/>
    <property type="match status" value="1"/>
</dbReference>
<proteinExistence type="inferred from homology"/>
<dbReference type="Pfam" id="PF00496">
    <property type="entry name" value="SBP_bac_5"/>
    <property type="match status" value="1"/>
</dbReference>
<dbReference type="Gene3D" id="3.10.105.10">
    <property type="entry name" value="Dipeptide-binding Protein, Domain 3"/>
    <property type="match status" value="1"/>
</dbReference>
<evidence type="ECO:0000256" key="1">
    <source>
        <dbReference type="ARBA" id="ARBA00005695"/>
    </source>
</evidence>
<name>A0A368Y155_9BURK</name>
<organism evidence="5 6">
    <name type="scientific">Pseudorhodoferax soli</name>
    <dbReference type="NCBI Taxonomy" id="545864"/>
    <lineage>
        <taxon>Bacteria</taxon>
        <taxon>Pseudomonadati</taxon>
        <taxon>Pseudomonadota</taxon>
        <taxon>Betaproteobacteria</taxon>
        <taxon>Burkholderiales</taxon>
        <taxon>Comamonadaceae</taxon>
    </lineage>
</organism>
<dbReference type="InterPro" id="IPR006311">
    <property type="entry name" value="TAT_signal"/>
</dbReference>
<feature type="region of interest" description="Disordered" evidence="3">
    <location>
        <begin position="1"/>
        <end position="20"/>
    </location>
</feature>
<dbReference type="EMBL" id="QPJK01000002">
    <property type="protein sequence ID" value="RCW73993.1"/>
    <property type="molecule type" value="Genomic_DNA"/>
</dbReference>
<gene>
    <name evidence="5" type="ORF">DES41_102310</name>
</gene>
<dbReference type="Gene3D" id="3.40.190.10">
    <property type="entry name" value="Periplasmic binding protein-like II"/>
    <property type="match status" value="1"/>
</dbReference>
<feature type="domain" description="Solute-binding protein family 5" evidence="4">
    <location>
        <begin position="101"/>
        <end position="450"/>
    </location>
</feature>
<evidence type="ECO:0000256" key="3">
    <source>
        <dbReference type="SAM" id="MobiDB-lite"/>
    </source>
</evidence>
<evidence type="ECO:0000313" key="5">
    <source>
        <dbReference type="EMBL" id="RCW73993.1"/>
    </source>
</evidence>
<dbReference type="InterPro" id="IPR030678">
    <property type="entry name" value="Peptide/Ni-bd"/>
</dbReference>
<comment type="caution">
    <text evidence="5">The sequence shown here is derived from an EMBL/GenBank/DDBJ whole genome shotgun (WGS) entry which is preliminary data.</text>
</comment>
<dbReference type="InterPro" id="IPR000914">
    <property type="entry name" value="SBP_5_dom"/>
</dbReference>
<dbReference type="OrthoDB" id="9801799at2"/>
<feature type="compositionally biased region" description="Basic and acidic residues" evidence="3">
    <location>
        <begin position="1"/>
        <end position="14"/>
    </location>
</feature>
<sequence>MSHRASESETESDRASGPAPVALSRRDLMVMAGAIAGTAATGGAAWAQAAPAKRGGVLKVSANANPSSLDPATGGAGSDHTFLWTIFDTLVEWDYQTLKTKPGLASYTFPDPLTMVLEIQPGIVFHDGTPLNAEAVKFNFDRNRQDPRSNIKADLQSVADVQVSGPLRVTVKLLRPDTALPAILSDRAGMMVSPKAVQALGAEHDRKPVGAGPWKIVRWSANEKVEVTRAENHWRKDRAFVDGIEFFIIPELATGLRAVVSGQNDFAYQVPPRLIPIITRAKQLRQISGPTLYCLQLYLNMAKPGLDKLKVRQAINHAVDRQAFVKGSLAGVGEPAYMNLPKSHWAFDESLVNLYPHDPAKARKLLAEAGYKDGIELTVGSYTDQDSVRRSEIVMEQAREAGIRLKFITGTIPEISGQFFGTEKKFDMLLSAWTGRPDPSMTYSLLYSKDAYFNAGRVDTGKELADMLAESRVAERIESRTLIFRRLQRHVMENALVAPLAFQYELVAASSKVKGYESNLLGKPKYEFISLQ</sequence>
<keyword evidence="6" id="KW-1185">Reference proteome</keyword>
<evidence type="ECO:0000259" key="4">
    <source>
        <dbReference type="Pfam" id="PF00496"/>
    </source>
</evidence>
<dbReference type="PROSITE" id="PS51318">
    <property type="entry name" value="TAT"/>
    <property type="match status" value="1"/>
</dbReference>
<dbReference type="AlphaFoldDB" id="A0A368Y155"/>
<dbReference type="Gene3D" id="3.90.76.10">
    <property type="entry name" value="Dipeptide-binding Protein, Domain 1"/>
    <property type="match status" value="1"/>
</dbReference>
<dbReference type="GO" id="GO:0015833">
    <property type="term" value="P:peptide transport"/>
    <property type="evidence" value="ECO:0007669"/>
    <property type="project" value="TreeGrafter"/>
</dbReference>
<dbReference type="Proteomes" id="UP000252884">
    <property type="component" value="Unassembled WGS sequence"/>
</dbReference>
<dbReference type="RefSeq" id="WP_114467141.1">
    <property type="nucleotide sequence ID" value="NZ_QPJK01000002.1"/>
</dbReference>
<dbReference type="PIRSF" id="PIRSF002741">
    <property type="entry name" value="MppA"/>
    <property type="match status" value="1"/>
</dbReference>
<dbReference type="InterPro" id="IPR039424">
    <property type="entry name" value="SBP_5"/>
</dbReference>
<evidence type="ECO:0000313" key="6">
    <source>
        <dbReference type="Proteomes" id="UP000252884"/>
    </source>
</evidence>
<dbReference type="GO" id="GO:0030288">
    <property type="term" value="C:outer membrane-bounded periplasmic space"/>
    <property type="evidence" value="ECO:0007669"/>
    <property type="project" value="UniProtKB-ARBA"/>
</dbReference>
<evidence type="ECO:0000256" key="2">
    <source>
        <dbReference type="ARBA" id="ARBA00022729"/>
    </source>
</evidence>
<dbReference type="PANTHER" id="PTHR30290:SF38">
    <property type="entry name" value="D,D-DIPEPTIDE-BINDING PERIPLASMIC PROTEIN DDPA-RELATED"/>
    <property type="match status" value="1"/>
</dbReference>
<reference evidence="5 6" key="1">
    <citation type="submission" date="2018-07" db="EMBL/GenBank/DDBJ databases">
        <title>Genomic Encyclopedia of Type Strains, Phase IV (KMG-IV): sequencing the most valuable type-strain genomes for metagenomic binning, comparative biology and taxonomic classification.</title>
        <authorList>
            <person name="Goeker M."/>
        </authorList>
    </citation>
    <scope>NUCLEOTIDE SEQUENCE [LARGE SCALE GENOMIC DNA]</scope>
    <source>
        <strain evidence="5 6">DSM 21634</strain>
    </source>
</reference>
<accession>A0A368Y155</accession>
<dbReference type="CDD" id="cd08496">
    <property type="entry name" value="PBP2_NikA_DppA_OppA_like_9"/>
    <property type="match status" value="1"/>
</dbReference>
<dbReference type="GO" id="GO:1904680">
    <property type="term" value="F:peptide transmembrane transporter activity"/>
    <property type="evidence" value="ECO:0007669"/>
    <property type="project" value="TreeGrafter"/>
</dbReference>
<dbReference type="GO" id="GO:0043190">
    <property type="term" value="C:ATP-binding cassette (ABC) transporter complex"/>
    <property type="evidence" value="ECO:0007669"/>
    <property type="project" value="InterPro"/>
</dbReference>
<dbReference type="PANTHER" id="PTHR30290">
    <property type="entry name" value="PERIPLASMIC BINDING COMPONENT OF ABC TRANSPORTER"/>
    <property type="match status" value="1"/>
</dbReference>
<comment type="similarity">
    <text evidence="1">Belongs to the bacterial solute-binding protein 5 family.</text>
</comment>